<accession>A0A4P9J5H4</accession>
<dbReference type="EMBL" id="CP040559">
    <property type="protein sequence ID" value="QCU76157.1"/>
    <property type="molecule type" value="Genomic_DNA"/>
</dbReference>
<dbReference type="KEGG" id="pdv:FFU37_16935"/>
<name>A0A4P9J5H4_9GAMM</name>
<evidence type="ECO:0000313" key="1">
    <source>
        <dbReference type="EMBL" id="QCU76157.1"/>
    </source>
</evidence>
<organism evidence="1 2">
    <name type="scientific">Pseudoalteromonas distincta</name>
    <dbReference type="NCBI Taxonomy" id="77608"/>
    <lineage>
        <taxon>Bacteria</taxon>
        <taxon>Pseudomonadati</taxon>
        <taxon>Pseudomonadota</taxon>
        <taxon>Gammaproteobacteria</taxon>
        <taxon>Alteromonadales</taxon>
        <taxon>Pseudoalteromonadaceae</taxon>
        <taxon>Pseudoalteromonas</taxon>
    </lineage>
</organism>
<dbReference type="AlphaFoldDB" id="A0A4P9J5H4"/>
<evidence type="ECO:0000313" key="2">
    <source>
        <dbReference type="Proteomes" id="UP000310065"/>
    </source>
</evidence>
<protein>
    <submittedName>
        <fullName evidence="1">Uncharacterized protein</fullName>
    </submittedName>
</protein>
<reference evidence="1 2" key="1">
    <citation type="submission" date="2019-05" db="EMBL/GenBank/DDBJ databases">
        <title>Complete genome sequence of Pseudoalteromonas sp. 16-SW-7(T) isolated from the Okhotsk Sea, Russia.</title>
        <authorList>
            <person name="Nguyen T.H."/>
            <person name="Nedashkovskaya O.I."/>
            <person name="Kim S.-G."/>
        </authorList>
    </citation>
    <scope>NUCLEOTIDE SEQUENCE [LARGE SCALE GENOMIC DNA]</scope>
    <source>
        <strain evidence="1 2">16-SW-7</strain>
    </source>
</reference>
<sequence length="117" mass="13527">MYTLQNKHQLNSFVNSIREQLIETYKFSPKSAKLKETLSRCLGFNSYADAISKLPIDTEEFDYTFPQVFTKTLMRQPYGIRVELGVIKSIYESAVSNSAYWDDERFVNSIISASECM</sequence>
<proteinExistence type="predicted"/>
<dbReference type="RefSeq" id="WP_138490068.1">
    <property type="nucleotide sequence ID" value="NZ_CP040559.1"/>
</dbReference>
<dbReference type="Proteomes" id="UP000310065">
    <property type="component" value="Chromosome S1"/>
</dbReference>
<gene>
    <name evidence="1" type="ORF">FFU37_16935</name>
</gene>
<dbReference type="GeneID" id="88777355"/>